<keyword evidence="4 6" id="KW-1133">Transmembrane helix</keyword>
<comment type="caution">
    <text evidence="7">The sequence shown here is derived from an EMBL/GenBank/DDBJ whole genome shotgun (WGS) entry which is preliminary data.</text>
</comment>
<evidence type="ECO:0000313" key="7">
    <source>
        <dbReference type="EMBL" id="KAK8767247.1"/>
    </source>
</evidence>
<organism evidence="7 8">
    <name type="scientific">Amblyomma americanum</name>
    <name type="common">Lone star tick</name>
    <dbReference type="NCBI Taxonomy" id="6943"/>
    <lineage>
        <taxon>Eukaryota</taxon>
        <taxon>Metazoa</taxon>
        <taxon>Ecdysozoa</taxon>
        <taxon>Arthropoda</taxon>
        <taxon>Chelicerata</taxon>
        <taxon>Arachnida</taxon>
        <taxon>Acari</taxon>
        <taxon>Parasitiformes</taxon>
        <taxon>Ixodida</taxon>
        <taxon>Ixodoidea</taxon>
        <taxon>Ixodidae</taxon>
        <taxon>Amblyomminae</taxon>
        <taxon>Amblyomma</taxon>
    </lineage>
</organism>
<dbReference type="Proteomes" id="UP001321473">
    <property type="component" value="Unassembled WGS sequence"/>
</dbReference>
<feature type="transmembrane region" description="Helical" evidence="6">
    <location>
        <begin position="53"/>
        <end position="73"/>
    </location>
</feature>
<dbReference type="Pfam" id="PF08395">
    <property type="entry name" value="7tm_7"/>
    <property type="match status" value="1"/>
</dbReference>
<evidence type="ECO:0000256" key="6">
    <source>
        <dbReference type="SAM" id="Phobius"/>
    </source>
</evidence>
<evidence type="ECO:0000256" key="4">
    <source>
        <dbReference type="ARBA" id="ARBA00022989"/>
    </source>
</evidence>
<keyword evidence="2" id="KW-1003">Cell membrane</keyword>
<dbReference type="GO" id="GO:0050909">
    <property type="term" value="P:sensory perception of taste"/>
    <property type="evidence" value="ECO:0007669"/>
    <property type="project" value="InterPro"/>
</dbReference>
<keyword evidence="3 6" id="KW-0812">Transmembrane</keyword>
<dbReference type="AlphaFoldDB" id="A0AAQ4DXQ7"/>
<protein>
    <submittedName>
        <fullName evidence="7">Uncharacterized protein</fullName>
    </submittedName>
</protein>
<gene>
    <name evidence="7" type="ORF">V5799_005967</name>
</gene>
<evidence type="ECO:0000256" key="2">
    <source>
        <dbReference type="ARBA" id="ARBA00022475"/>
    </source>
</evidence>
<keyword evidence="8" id="KW-1185">Reference proteome</keyword>
<dbReference type="GO" id="GO:0005886">
    <property type="term" value="C:plasma membrane"/>
    <property type="evidence" value="ECO:0007669"/>
    <property type="project" value="UniProtKB-SubCell"/>
</dbReference>
<reference evidence="7 8" key="1">
    <citation type="journal article" date="2023" name="Arcadia Sci">
        <title>De novo assembly of a long-read Amblyomma americanum tick genome.</title>
        <authorList>
            <person name="Chou S."/>
            <person name="Poskanzer K.E."/>
            <person name="Rollins M."/>
            <person name="Thuy-Boun P.S."/>
        </authorList>
    </citation>
    <scope>NUCLEOTIDE SEQUENCE [LARGE SCALE GENOMIC DNA]</scope>
    <source>
        <strain evidence="7">F_SG_1</strain>
        <tissue evidence="7">Salivary glands</tissue>
    </source>
</reference>
<keyword evidence="5 6" id="KW-0472">Membrane</keyword>
<evidence type="ECO:0000256" key="1">
    <source>
        <dbReference type="ARBA" id="ARBA00004651"/>
    </source>
</evidence>
<evidence type="ECO:0000256" key="5">
    <source>
        <dbReference type="ARBA" id="ARBA00023136"/>
    </source>
</evidence>
<dbReference type="InterPro" id="IPR013604">
    <property type="entry name" value="7TM_chemorcpt"/>
</dbReference>
<dbReference type="EMBL" id="JARKHS020025628">
    <property type="protein sequence ID" value="KAK8767247.1"/>
    <property type="molecule type" value="Genomic_DNA"/>
</dbReference>
<proteinExistence type="predicted"/>
<evidence type="ECO:0000313" key="8">
    <source>
        <dbReference type="Proteomes" id="UP001321473"/>
    </source>
</evidence>
<name>A0AAQ4DXQ7_AMBAM</name>
<sequence>MTAEMELCTKKIKDLCKAVRNTEDPNLRRQVKLLHDWIDPEDMSLRGGDFFEVNLSLLIQMAASVITFSVILVQTDQSIGSSHKKTSRGFFSVSA</sequence>
<evidence type="ECO:0000256" key="3">
    <source>
        <dbReference type="ARBA" id="ARBA00022692"/>
    </source>
</evidence>
<accession>A0AAQ4DXQ7</accession>
<comment type="subcellular location">
    <subcellularLocation>
        <location evidence="1">Cell membrane</location>
        <topology evidence="1">Multi-pass membrane protein</topology>
    </subcellularLocation>
</comment>